<keyword evidence="10" id="KW-0624">Polysaccharide degradation</keyword>
<reference evidence="13 14" key="1">
    <citation type="journal article" date="2012" name="PLoS Pathog.">
        <title>Diverse lifestyles and strategies of plant pathogenesis encoded in the genomes of eighteen Dothideomycetes fungi.</title>
        <authorList>
            <person name="Ohm R.A."/>
            <person name="Feau N."/>
            <person name="Henrissat B."/>
            <person name="Schoch C.L."/>
            <person name="Horwitz B.A."/>
            <person name="Barry K.W."/>
            <person name="Condon B.J."/>
            <person name="Copeland A.C."/>
            <person name="Dhillon B."/>
            <person name="Glaser F."/>
            <person name="Hesse C.N."/>
            <person name="Kosti I."/>
            <person name="LaButti K."/>
            <person name="Lindquist E.A."/>
            <person name="Lucas S."/>
            <person name="Salamov A.A."/>
            <person name="Bradshaw R.E."/>
            <person name="Ciuffetti L."/>
            <person name="Hamelin R.C."/>
            <person name="Kema G.H.J."/>
            <person name="Lawrence C."/>
            <person name="Scott J.A."/>
            <person name="Spatafora J.W."/>
            <person name="Turgeon B.G."/>
            <person name="de Wit P.J.G.M."/>
            <person name="Zhong S."/>
            <person name="Goodwin S.B."/>
            <person name="Grigoriev I.V."/>
        </authorList>
    </citation>
    <scope>NUCLEOTIDE SEQUENCE [LARGE SCALE GENOMIC DNA]</scope>
    <source>
        <strain evidence="13 14">SO2202</strain>
    </source>
</reference>
<keyword evidence="6" id="KW-0378">Hydrolase</keyword>
<feature type="signal peptide" evidence="12">
    <location>
        <begin position="1"/>
        <end position="16"/>
    </location>
</feature>
<feature type="compositionally biased region" description="Pro residues" evidence="11">
    <location>
        <begin position="87"/>
        <end position="99"/>
    </location>
</feature>
<dbReference type="GO" id="GO:0009986">
    <property type="term" value="C:cell surface"/>
    <property type="evidence" value="ECO:0007669"/>
    <property type="project" value="TreeGrafter"/>
</dbReference>
<evidence type="ECO:0000256" key="8">
    <source>
        <dbReference type="ARBA" id="ARBA00023295"/>
    </source>
</evidence>
<dbReference type="PANTHER" id="PTHR31316:SF0">
    <property type="entry name" value="SECRETED BETA-GLUCOSIDASE SIM1-RELATED"/>
    <property type="match status" value="1"/>
</dbReference>
<keyword evidence="4" id="KW-0964">Secreted</keyword>
<dbReference type="AlphaFoldDB" id="N1QK68"/>
<dbReference type="STRING" id="692275.N1QK68"/>
<dbReference type="eggNOG" id="ENOG502QPVV">
    <property type="taxonomic scope" value="Eukaryota"/>
</dbReference>
<feature type="region of interest" description="Disordered" evidence="11">
    <location>
        <begin position="75"/>
        <end position="188"/>
    </location>
</feature>
<evidence type="ECO:0000256" key="9">
    <source>
        <dbReference type="ARBA" id="ARBA00023316"/>
    </source>
</evidence>
<dbReference type="PANTHER" id="PTHR31316">
    <property type="entry name" value="BETA-GLUCOSIDASE-LIKE PROTEIN NCA3, MITOCHONDRIAL-RELATED"/>
    <property type="match status" value="1"/>
</dbReference>
<name>N1QK68_SPHMS</name>
<evidence type="ECO:0000256" key="2">
    <source>
        <dbReference type="ARBA" id="ARBA00010579"/>
    </source>
</evidence>
<proteinExistence type="inferred from homology"/>
<dbReference type="GO" id="GO:0031505">
    <property type="term" value="P:fungal-type cell wall organization"/>
    <property type="evidence" value="ECO:0007669"/>
    <property type="project" value="TreeGrafter"/>
</dbReference>
<keyword evidence="3" id="KW-0134">Cell wall</keyword>
<evidence type="ECO:0000256" key="10">
    <source>
        <dbReference type="ARBA" id="ARBA00023326"/>
    </source>
</evidence>
<keyword evidence="7" id="KW-0119">Carbohydrate metabolism</keyword>
<comment type="similarity">
    <text evidence="2">Belongs to the SUN family.</text>
</comment>
<dbReference type="RefSeq" id="XP_016765752.1">
    <property type="nucleotide sequence ID" value="XM_016903759.1"/>
</dbReference>
<evidence type="ECO:0000313" key="13">
    <source>
        <dbReference type="EMBL" id="EMF17631.1"/>
    </source>
</evidence>
<evidence type="ECO:0000256" key="12">
    <source>
        <dbReference type="SAM" id="SignalP"/>
    </source>
</evidence>
<evidence type="ECO:0000256" key="4">
    <source>
        <dbReference type="ARBA" id="ARBA00022525"/>
    </source>
</evidence>
<keyword evidence="9" id="KW-0961">Cell wall biogenesis/degradation</keyword>
<dbReference type="PRINTS" id="PR01217">
    <property type="entry name" value="PRICHEXTENSN"/>
</dbReference>
<evidence type="ECO:0000256" key="11">
    <source>
        <dbReference type="SAM" id="MobiDB-lite"/>
    </source>
</evidence>
<feature type="compositionally biased region" description="Low complexity" evidence="11">
    <location>
        <begin position="100"/>
        <end position="140"/>
    </location>
</feature>
<feature type="chain" id="PRO_5004110912" evidence="12">
    <location>
        <begin position="17"/>
        <end position="451"/>
    </location>
</feature>
<protein>
    <submittedName>
        <fullName evidence="13">SUN-domain-containing protein</fullName>
    </submittedName>
</protein>
<accession>N1QK68</accession>
<organism evidence="13 14">
    <name type="scientific">Sphaerulina musiva (strain SO2202)</name>
    <name type="common">Poplar stem canker fungus</name>
    <name type="synonym">Septoria musiva</name>
    <dbReference type="NCBI Taxonomy" id="692275"/>
    <lineage>
        <taxon>Eukaryota</taxon>
        <taxon>Fungi</taxon>
        <taxon>Dikarya</taxon>
        <taxon>Ascomycota</taxon>
        <taxon>Pezizomycotina</taxon>
        <taxon>Dothideomycetes</taxon>
        <taxon>Dothideomycetidae</taxon>
        <taxon>Mycosphaerellales</taxon>
        <taxon>Mycosphaerellaceae</taxon>
        <taxon>Sphaerulina</taxon>
    </lineage>
</organism>
<keyword evidence="5 12" id="KW-0732">Signal</keyword>
<dbReference type="Proteomes" id="UP000016931">
    <property type="component" value="Unassembled WGS sequence"/>
</dbReference>
<keyword evidence="8" id="KW-0326">Glycosidase</keyword>
<feature type="region of interest" description="Disordered" evidence="11">
    <location>
        <begin position="18"/>
        <end position="39"/>
    </location>
</feature>
<feature type="compositionally biased region" description="Pro residues" evidence="11">
    <location>
        <begin position="141"/>
        <end position="163"/>
    </location>
</feature>
<dbReference type="OMA" id="CSYACQS"/>
<gene>
    <name evidence="13" type="ORF">SEPMUDRAFT_146600</name>
</gene>
<sequence length="451" mass="46597">MKLSIALLQAAVVVSAAQQAHHHGHQHLHQEKREPQAPAGYESVDVPTQVVYVLNGHPISETEVQQGINNGTLVFADGSLSDAPPSYEEPPPSYGPPPSSSSSSTSTSTSTSSSSTSSSSSSSTRISTSTPAPTTSVSKPTPTPKASTPPPSPPGPPPKPSPPGYGSGGGSGVDADFPDGTLSCEHFPSEYGPIPVEWTGLGGWTGVQCPGAGSDSTGFTNIETVTPGGTCREGAYCSYACPPGYTKTQWPLLQGMTGQSVGGVLCQNGKLHLTNPDLSKKLCMKGTDKVQVLVKNKLPKNVAVCGTDYPGLESETIPTDVGPGETKNLTCPDAEKAYKWQGRSTSAQYYVNPAGVPVEKACCWGTPDNPWGNFAPMNLGVGYSNGAAWLSIFQNAPTTNAKLEFTVEIVGDTLSGSCKYSDGQYCSGTSCSPVTGCTVSLSSGTATFVFS</sequence>
<evidence type="ECO:0000256" key="1">
    <source>
        <dbReference type="ARBA" id="ARBA00004191"/>
    </source>
</evidence>
<comment type="subcellular location">
    <subcellularLocation>
        <location evidence="1">Secreted</location>
        <location evidence="1">Cell wall</location>
    </subcellularLocation>
</comment>
<dbReference type="GO" id="GO:0000272">
    <property type="term" value="P:polysaccharide catabolic process"/>
    <property type="evidence" value="ECO:0007669"/>
    <property type="project" value="UniProtKB-KW"/>
</dbReference>
<dbReference type="InterPro" id="IPR005556">
    <property type="entry name" value="SUN"/>
</dbReference>
<evidence type="ECO:0000313" key="14">
    <source>
        <dbReference type="Proteomes" id="UP000016931"/>
    </source>
</evidence>
<keyword evidence="14" id="KW-1185">Reference proteome</keyword>
<dbReference type="GO" id="GO:0009277">
    <property type="term" value="C:fungal-type cell wall"/>
    <property type="evidence" value="ECO:0007669"/>
    <property type="project" value="TreeGrafter"/>
</dbReference>
<dbReference type="GO" id="GO:0016798">
    <property type="term" value="F:hydrolase activity, acting on glycosyl bonds"/>
    <property type="evidence" value="ECO:0007669"/>
    <property type="project" value="UniProtKB-KW"/>
</dbReference>
<dbReference type="InterPro" id="IPR051526">
    <property type="entry name" value="Beta-Glucosidase_SUN"/>
</dbReference>
<dbReference type="EMBL" id="KB456260">
    <property type="protein sequence ID" value="EMF17631.1"/>
    <property type="molecule type" value="Genomic_DNA"/>
</dbReference>
<dbReference type="OrthoDB" id="5339822at2759"/>
<dbReference type="HOGENOM" id="CLU_033459_1_0_1"/>
<evidence type="ECO:0000256" key="6">
    <source>
        <dbReference type="ARBA" id="ARBA00022801"/>
    </source>
</evidence>
<dbReference type="Pfam" id="PF03856">
    <property type="entry name" value="SUN"/>
    <property type="match status" value="1"/>
</dbReference>
<evidence type="ECO:0000256" key="5">
    <source>
        <dbReference type="ARBA" id="ARBA00022729"/>
    </source>
</evidence>
<evidence type="ECO:0000256" key="3">
    <source>
        <dbReference type="ARBA" id="ARBA00022512"/>
    </source>
</evidence>
<evidence type="ECO:0000256" key="7">
    <source>
        <dbReference type="ARBA" id="ARBA00023277"/>
    </source>
</evidence>
<dbReference type="GeneID" id="27900896"/>